<dbReference type="InterPro" id="IPR006665">
    <property type="entry name" value="OmpA-like"/>
</dbReference>
<organism evidence="8 9">
    <name type="scientific">Magnetofaba australis IT-1</name>
    <dbReference type="NCBI Taxonomy" id="1434232"/>
    <lineage>
        <taxon>Bacteria</taxon>
        <taxon>Pseudomonadati</taxon>
        <taxon>Pseudomonadota</taxon>
        <taxon>Magnetococcia</taxon>
        <taxon>Magnetococcales</taxon>
        <taxon>Magnetococcaceae</taxon>
        <taxon>Magnetofaba</taxon>
    </lineage>
</organism>
<dbReference type="RefSeq" id="WP_085443473.1">
    <property type="nucleotide sequence ID" value="NZ_LVJN01000020.1"/>
</dbReference>
<dbReference type="SUPFAM" id="SSF103088">
    <property type="entry name" value="OmpA-like"/>
    <property type="match status" value="1"/>
</dbReference>
<evidence type="ECO:0000256" key="5">
    <source>
        <dbReference type="ARBA" id="ARBA00023136"/>
    </source>
</evidence>
<dbReference type="OrthoDB" id="7240770at2"/>
<dbReference type="GO" id="GO:0016020">
    <property type="term" value="C:membrane"/>
    <property type="evidence" value="ECO:0007669"/>
    <property type="project" value="UniProtKB-SubCell"/>
</dbReference>
<accession>A0A1Y2K1W0</accession>
<dbReference type="PROSITE" id="PS51123">
    <property type="entry name" value="OMPA_2"/>
    <property type="match status" value="1"/>
</dbReference>
<evidence type="ECO:0000313" key="9">
    <source>
        <dbReference type="Proteomes" id="UP000194003"/>
    </source>
</evidence>
<keyword evidence="4" id="KW-0732">Signal</keyword>
<evidence type="ECO:0000259" key="7">
    <source>
        <dbReference type="PROSITE" id="PS51123"/>
    </source>
</evidence>
<dbReference type="CDD" id="cd07185">
    <property type="entry name" value="OmpA_C-like"/>
    <property type="match status" value="1"/>
</dbReference>
<keyword evidence="9" id="KW-1185">Reference proteome</keyword>
<evidence type="ECO:0000256" key="6">
    <source>
        <dbReference type="PROSITE-ProRule" id="PRU00473"/>
    </source>
</evidence>
<dbReference type="Pfam" id="PF00691">
    <property type="entry name" value="OmpA"/>
    <property type="match status" value="1"/>
</dbReference>
<comment type="subcellular location">
    <subcellularLocation>
        <location evidence="1">Membrane</location>
    </subcellularLocation>
    <subcellularLocation>
        <location evidence="2">Periplasm</location>
    </subcellularLocation>
</comment>
<dbReference type="AlphaFoldDB" id="A0A1Y2K1W0"/>
<evidence type="ECO:0000256" key="3">
    <source>
        <dbReference type="ARBA" id="ARBA00010742"/>
    </source>
</evidence>
<evidence type="ECO:0000256" key="2">
    <source>
        <dbReference type="ARBA" id="ARBA00004418"/>
    </source>
</evidence>
<dbReference type="InterPro" id="IPR036737">
    <property type="entry name" value="OmpA-like_sf"/>
</dbReference>
<evidence type="ECO:0000313" key="8">
    <source>
        <dbReference type="EMBL" id="OSM01596.1"/>
    </source>
</evidence>
<protein>
    <submittedName>
        <fullName evidence="8">Putative OmpA/MotB domain-containing protein</fullName>
    </submittedName>
</protein>
<feature type="domain" description="OmpA-like" evidence="7">
    <location>
        <begin position="400"/>
        <end position="521"/>
    </location>
</feature>
<dbReference type="EMBL" id="LVJN01000020">
    <property type="protein sequence ID" value="OSM01596.1"/>
    <property type="molecule type" value="Genomic_DNA"/>
</dbReference>
<dbReference type="Gene3D" id="3.30.1330.60">
    <property type="entry name" value="OmpA-like domain"/>
    <property type="match status" value="1"/>
</dbReference>
<comment type="caution">
    <text evidence="8">The sequence shown here is derived from an EMBL/GenBank/DDBJ whole genome shotgun (WGS) entry which is preliminary data.</text>
</comment>
<sequence length="522" mass="57210">MNTSAKGALWLLLIGLAVLAGLYGWNQFQSGRQVTATSDASRAKGALTLGMDNFIGYFPLCSPRMRQLMLADGYKLDCVDDKADYAHRFEKLARGELDLAVATVDAYLLGGMAVNYPGVIIAVVDESQGGDAIVARQTAAPNLTQLKERQDLKVAFTPDSPSHHLLKAVGVHFDIPLFRRKDSGWRVESNGSSDALKALLDGKAQVAALWEPDVSKALSQPGMVKLLGSDQTDKLIVDILIVNRDFLARNGDAVRRLLDNAFQTLAHYRQHPTERHADAAAYAGVTPDVAKRMLEGVRWISLPQNATQWFGVAQGGVTPTYGLFETIERTLKILQEFGDISGNPLPGQDPRGILNSDLLRQLYQQQAGPAPAAANFLPTREKSSLEAEFAPLTTQAWERLREVGALKVRPILFQSGTALLDLADKQQLDQAADALRSYPGFRIEIQGHAKPGGDEAANLKLSQQRADAVTRYLRVAYGLDPDRVRSVGYGASQPLARQPGEKFRAWRDRQSRVTLVLKQESF</sequence>
<dbReference type="PANTHER" id="PTHR30024:SF47">
    <property type="entry name" value="TAURINE-BINDING PERIPLASMIC PROTEIN"/>
    <property type="match status" value="1"/>
</dbReference>
<reference evidence="8 9" key="1">
    <citation type="journal article" date="2016" name="BMC Genomics">
        <title>Combined genomic and structural analyses of a cultured magnetotactic bacterium reveals its niche adaptation to a dynamic environment.</title>
        <authorList>
            <person name="Araujo A.C."/>
            <person name="Morillo V."/>
            <person name="Cypriano J."/>
            <person name="Teixeira L.C."/>
            <person name="Leao P."/>
            <person name="Lyra S."/>
            <person name="Almeida L.G."/>
            <person name="Bazylinski D.A."/>
            <person name="Vasconcellos A.T."/>
            <person name="Abreu F."/>
            <person name="Lins U."/>
        </authorList>
    </citation>
    <scope>NUCLEOTIDE SEQUENCE [LARGE SCALE GENOMIC DNA]</scope>
    <source>
        <strain evidence="8 9">IT-1</strain>
    </source>
</reference>
<evidence type="ECO:0000256" key="1">
    <source>
        <dbReference type="ARBA" id="ARBA00004370"/>
    </source>
</evidence>
<dbReference type="PANTHER" id="PTHR30024">
    <property type="entry name" value="ALIPHATIC SULFONATES-BINDING PROTEIN-RELATED"/>
    <property type="match status" value="1"/>
</dbReference>
<evidence type="ECO:0000256" key="4">
    <source>
        <dbReference type="ARBA" id="ARBA00022729"/>
    </source>
</evidence>
<dbReference type="STRING" id="1434232.MAIT1_01599"/>
<name>A0A1Y2K1W0_9PROT</name>
<keyword evidence="5 6" id="KW-0472">Membrane</keyword>
<proteinExistence type="inferred from homology"/>
<dbReference type="SUPFAM" id="SSF53850">
    <property type="entry name" value="Periplasmic binding protein-like II"/>
    <property type="match status" value="1"/>
</dbReference>
<dbReference type="GO" id="GO:0042597">
    <property type="term" value="C:periplasmic space"/>
    <property type="evidence" value="ECO:0007669"/>
    <property type="project" value="UniProtKB-SubCell"/>
</dbReference>
<dbReference type="InterPro" id="IPR006664">
    <property type="entry name" value="OMP_bac"/>
</dbReference>
<dbReference type="Proteomes" id="UP000194003">
    <property type="component" value="Unassembled WGS sequence"/>
</dbReference>
<comment type="similarity">
    <text evidence="3">Belongs to the bacterial solute-binding protein SsuA/TauA family.</text>
</comment>
<dbReference type="PRINTS" id="PR01021">
    <property type="entry name" value="OMPADOMAIN"/>
</dbReference>
<dbReference type="Gene3D" id="3.40.190.10">
    <property type="entry name" value="Periplasmic binding protein-like II"/>
    <property type="match status" value="1"/>
</dbReference>
<gene>
    <name evidence="8" type="ORF">MAIT1_01599</name>
</gene>